<feature type="transmembrane region" description="Helical" evidence="1">
    <location>
        <begin position="177"/>
        <end position="193"/>
    </location>
</feature>
<keyword evidence="1" id="KW-1133">Transmembrane helix</keyword>
<keyword evidence="3" id="KW-1185">Reference proteome</keyword>
<name>A0A2M9CUU2_9BACT</name>
<dbReference type="AlphaFoldDB" id="A0A2M9CUU2"/>
<keyword evidence="1" id="KW-0472">Membrane</keyword>
<feature type="transmembrane region" description="Helical" evidence="1">
    <location>
        <begin position="118"/>
        <end position="139"/>
    </location>
</feature>
<feature type="transmembrane region" description="Helical" evidence="1">
    <location>
        <begin position="335"/>
        <end position="353"/>
    </location>
</feature>
<evidence type="ECO:0000256" key="1">
    <source>
        <dbReference type="SAM" id="Phobius"/>
    </source>
</evidence>
<feature type="transmembrane region" description="Helical" evidence="1">
    <location>
        <begin position="200"/>
        <end position="216"/>
    </location>
</feature>
<evidence type="ECO:0000313" key="3">
    <source>
        <dbReference type="Proteomes" id="UP000230000"/>
    </source>
</evidence>
<proteinExistence type="predicted"/>
<keyword evidence="1" id="KW-0812">Transmembrane</keyword>
<sequence length="400" mass="47590">MPAFSADSLLLPSFVIFIIGTWITFRVTHSIEASFVVSFIKTLVFFIYFHFVFDGYFTFLDDWVYLESAKYIKLQGYNLFSFLYQNHFNWVLIAASIAGDQHFLYNLFNLFSFDLFGIHYFSPVALNVILTFFTSYFAYRIVRLLGFQQKLSILFYLFFVLHWDTILWSSILNLKDILVQFLTVGAFYQILLIEKGKKRWIHIIYLAAILILFLAIRFYLPFFLGFSYFLYRFILFLTRIKNPSVSLLIVFSGLFSFILLFILFIWLYGGDAILHVYLSDFENPFIGILRYLFMPIPFHASEHYEYLNLASPLDYLLIPFFFYGMYHAVRSGQKFFILLVIYFLLLTLFYGTYLELQGVRQKVQITFIFAIFEYIGLLKLLFRLPDIKIFNNFRKPKVIV</sequence>
<accession>A0A2M9CUU2</accession>
<gene>
    <name evidence="2" type="ORF">BXY57_1230</name>
</gene>
<dbReference type="EMBL" id="PGFG01000001">
    <property type="protein sequence ID" value="PJJ75649.1"/>
    <property type="molecule type" value="Genomic_DNA"/>
</dbReference>
<protein>
    <submittedName>
        <fullName evidence="2">Uncharacterized protein</fullName>
    </submittedName>
</protein>
<evidence type="ECO:0000313" key="2">
    <source>
        <dbReference type="EMBL" id="PJJ75649.1"/>
    </source>
</evidence>
<feature type="transmembrane region" description="Helical" evidence="1">
    <location>
        <begin position="33"/>
        <end position="57"/>
    </location>
</feature>
<feature type="transmembrane region" description="Helical" evidence="1">
    <location>
        <begin position="365"/>
        <end position="382"/>
    </location>
</feature>
<comment type="caution">
    <text evidence="2">The sequence shown here is derived from an EMBL/GenBank/DDBJ whole genome shotgun (WGS) entry which is preliminary data.</text>
</comment>
<feature type="transmembrane region" description="Helical" evidence="1">
    <location>
        <begin position="9"/>
        <end position="27"/>
    </location>
</feature>
<organism evidence="2 3">
    <name type="scientific">Thermoflavifilum aggregans</name>
    <dbReference type="NCBI Taxonomy" id="454188"/>
    <lineage>
        <taxon>Bacteria</taxon>
        <taxon>Pseudomonadati</taxon>
        <taxon>Bacteroidota</taxon>
        <taxon>Chitinophagia</taxon>
        <taxon>Chitinophagales</taxon>
        <taxon>Chitinophagaceae</taxon>
        <taxon>Thermoflavifilum</taxon>
    </lineage>
</organism>
<feature type="transmembrane region" description="Helical" evidence="1">
    <location>
        <begin position="247"/>
        <end position="268"/>
    </location>
</feature>
<dbReference type="Proteomes" id="UP000230000">
    <property type="component" value="Unassembled WGS sequence"/>
</dbReference>
<reference evidence="2 3" key="1">
    <citation type="submission" date="2017-11" db="EMBL/GenBank/DDBJ databases">
        <title>Genomic Encyclopedia of Archaeal and Bacterial Type Strains, Phase II (KMG-II): From Individual Species to Whole Genera.</title>
        <authorList>
            <person name="Goeker M."/>
        </authorList>
    </citation>
    <scope>NUCLEOTIDE SEQUENCE [LARGE SCALE GENOMIC DNA]</scope>
    <source>
        <strain evidence="2 3">DSM 27268</strain>
    </source>
</reference>
<feature type="transmembrane region" description="Helical" evidence="1">
    <location>
        <begin position="151"/>
        <end position="171"/>
    </location>
</feature>